<feature type="region of interest" description="Disordered" evidence="1">
    <location>
        <begin position="90"/>
        <end position="111"/>
    </location>
</feature>
<evidence type="ECO:0000313" key="2">
    <source>
        <dbReference type="EMBL" id="TKW15520.1"/>
    </source>
</evidence>
<evidence type="ECO:0000256" key="1">
    <source>
        <dbReference type="SAM" id="MobiDB-lite"/>
    </source>
</evidence>
<feature type="region of interest" description="Disordered" evidence="1">
    <location>
        <begin position="1"/>
        <end position="51"/>
    </location>
</feature>
<protein>
    <submittedName>
        <fullName evidence="2">Uncharacterized protein</fullName>
    </submittedName>
</protein>
<dbReference type="EMBL" id="CM016556">
    <property type="protein sequence ID" value="TKW15520.1"/>
    <property type="molecule type" value="Genomic_DNA"/>
</dbReference>
<gene>
    <name evidence="2" type="ORF">SEVIR_5G242501v2</name>
</gene>
<dbReference type="Proteomes" id="UP000298652">
    <property type="component" value="Chromosome 5"/>
</dbReference>
<organism evidence="2 3">
    <name type="scientific">Setaria viridis</name>
    <name type="common">Green bristlegrass</name>
    <name type="synonym">Setaria italica subsp. viridis</name>
    <dbReference type="NCBI Taxonomy" id="4556"/>
    <lineage>
        <taxon>Eukaryota</taxon>
        <taxon>Viridiplantae</taxon>
        <taxon>Streptophyta</taxon>
        <taxon>Embryophyta</taxon>
        <taxon>Tracheophyta</taxon>
        <taxon>Spermatophyta</taxon>
        <taxon>Magnoliopsida</taxon>
        <taxon>Liliopsida</taxon>
        <taxon>Poales</taxon>
        <taxon>Poaceae</taxon>
        <taxon>PACMAD clade</taxon>
        <taxon>Panicoideae</taxon>
        <taxon>Panicodae</taxon>
        <taxon>Paniceae</taxon>
        <taxon>Cenchrinae</taxon>
        <taxon>Setaria</taxon>
    </lineage>
</organism>
<evidence type="ECO:0000313" key="3">
    <source>
        <dbReference type="Proteomes" id="UP000298652"/>
    </source>
</evidence>
<dbReference type="AlphaFoldDB" id="A0A4U6UHA5"/>
<accession>A0A4U6UHA5</accession>
<proteinExistence type="predicted"/>
<name>A0A4U6UHA5_SETVI</name>
<sequence>MPSRLGRGSSTRPSPSLLAAQTGHQAKWASAGHQEHQTARKNPLADSSTHYTAGDGLVYEAGEEDWHHFLRNSSISSSHLLRPQLPFGHVGKARRQTDGDLRHHHPPAFGAQKEVALHGLR</sequence>
<keyword evidence="3" id="KW-1185">Reference proteome</keyword>
<reference evidence="2" key="1">
    <citation type="submission" date="2019-03" db="EMBL/GenBank/DDBJ databases">
        <title>WGS assembly of Setaria viridis.</title>
        <authorList>
            <person name="Huang P."/>
            <person name="Jenkins J."/>
            <person name="Grimwood J."/>
            <person name="Barry K."/>
            <person name="Healey A."/>
            <person name="Mamidi S."/>
            <person name="Sreedasyam A."/>
            <person name="Shu S."/>
            <person name="Feldman M."/>
            <person name="Wu J."/>
            <person name="Yu Y."/>
            <person name="Chen C."/>
            <person name="Johnson J."/>
            <person name="Rokhsar D."/>
            <person name="Baxter I."/>
            <person name="Schmutz J."/>
            <person name="Brutnell T."/>
            <person name="Kellogg E."/>
        </authorList>
    </citation>
    <scope>NUCLEOTIDE SEQUENCE [LARGE SCALE GENOMIC DNA]</scope>
</reference>
<dbReference type="Gramene" id="TKW15520">
    <property type="protein sequence ID" value="TKW15520"/>
    <property type="gene ID" value="SEVIR_5G242501v2"/>
</dbReference>